<gene>
    <name evidence="3" type="ORF">MNBD_UNCLBAC01-2080</name>
</gene>
<feature type="domain" description="Glycosyltransferase subfamily 4-like N-terminal" evidence="2">
    <location>
        <begin position="13"/>
        <end position="165"/>
    </location>
</feature>
<feature type="domain" description="Glycosyl transferase family 1" evidence="1">
    <location>
        <begin position="177"/>
        <end position="340"/>
    </location>
</feature>
<dbReference type="EMBL" id="UOGJ01000029">
    <property type="protein sequence ID" value="VAX35110.1"/>
    <property type="molecule type" value="Genomic_DNA"/>
</dbReference>
<dbReference type="PANTHER" id="PTHR45947">
    <property type="entry name" value="SULFOQUINOVOSYL TRANSFERASE SQD2"/>
    <property type="match status" value="1"/>
</dbReference>
<evidence type="ECO:0000259" key="2">
    <source>
        <dbReference type="Pfam" id="PF13439"/>
    </source>
</evidence>
<dbReference type="GO" id="GO:0016758">
    <property type="term" value="F:hexosyltransferase activity"/>
    <property type="evidence" value="ECO:0007669"/>
    <property type="project" value="TreeGrafter"/>
</dbReference>
<dbReference type="Pfam" id="PF00534">
    <property type="entry name" value="Glycos_transf_1"/>
    <property type="match status" value="1"/>
</dbReference>
<dbReference type="InterPro" id="IPR028098">
    <property type="entry name" value="Glyco_trans_4-like_N"/>
</dbReference>
<accession>A0A3B1DJF7</accession>
<dbReference type="Pfam" id="PF13439">
    <property type="entry name" value="Glyco_transf_4"/>
    <property type="match status" value="1"/>
</dbReference>
<reference evidence="3" key="1">
    <citation type="submission" date="2018-06" db="EMBL/GenBank/DDBJ databases">
        <authorList>
            <person name="Zhirakovskaya E."/>
        </authorList>
    </citation>
    <scope>NUCLEOTIDE SEQUENCE</scope>
</reference>
<evidence type="ECO:0000313" key="3">
    <source>
        <dbReference type="EMBL" id="VAX35110.1"/>
    </source>
</evidence>
<dbReference type="Gene3D" id="3.40.50.2000">
    <property type="entry name" value="Glycogen Phosphorylase B"/>
    <property type="match status" value="2"/>
</dbReference>
<dbReference type="AlphaFoldDB" id="A0A3B1DJF7"/>
<name>A0A3B1DJF7_9ZZZZ</name>
<dbReference type="InterPro" id="IPR001296">
    <property type="entry name" value="Glyco_trans_1"/>
</dbReference>
<proteinExistence type="predicted"/>
<evidence type="ECO:0008006" key="4">
    <source>
        <dbReference type="Google" id="ProtNLM"/>
    </source>
</evidence>
<evidence type="ECO:0000259" key="1">
    <source>
        <dbReference type="Pfam" id="PF00534"/>
    </source>
</evidence>
<sequence length="364" mass="40222">MNIILLSTHLNTGGITSYLLTLAKGLVQRGHQVHVITSGGNMEEVFLSLGVKVVNLNIRTKSELSPKLYKALWPLRKYIKENNIDVVHTHTRITQVMGSLVQRVTECSVVSTCHGFFKTRLSRHIFPCWGQKTIAISSAVKKHLLEDFNVKKSQIELIESGIDLQKFLPVEEKKKGQLRKKLGLDGGSVLGIVARLSDVKGQDILVEAMSTVIKKFPTVKLLLVGEGKLEPLLREMVENLDLEDHVLFFPVVDQAPEMLTVLDVFVNPSRQEGLGISVMEAQAVGLSVVASNVGGIPSLIEDGKTGVLVDSENSKILAEAIIDLLQHRDKQKKIGLAAREHALKNYSAEVMVDKILQVYQEVIC</sequence>
<organism evidence="3">
    <name type="scientific">hydrothermal vent metagenome</name>
    <dbReference type="NCBI Taxonomy" id="652676"/>
    <lineage>
        <taxon>unclassified sequences</taxon>
        <taxon>metagenomes</taxon>
        <taxon>ecological metagenomes</taxon>
    </lineage>
</organism>
<protein>
    <recommendedName>
        <fullName evidence="4">Glycosyltransferase</fullName>
    </recommendedName>
</protein>
<dbReference type="PANTHER" id="PTHR45947:SF3">
    <property type="entry name" value="SULFOQUINOVOSYL TRANSFERASE SQD2"/>
    <property type="match status" value="1"/>
</dbReference>
<dbReference type="CDD" id="cd03801">
    <property type="entry name" value="GT4_PimA-like"/>
    <property type="match status" value="1"/>
</dbReference>
<dbReference type="SUPFAM" id="SSF53756">
    <property type="entry name" value="UDP-Glycosyltransferase/glycogen phosphorylase"/>
    <property type="match status" value="1"/>
</dbReference>
<dbReference type="InterPro" id="IPR050194">
    <property type="entry name" value="Glycosyltransferase_grp1"/>
</dbReference>